<feature type="chain" id="PRO_5032370529" evidence="1">
    <location>
        <begin position="22"/>
        <end position="227"/>
    </location>
</feature>
<dbReference type="InterPro" id="IPR007461">
    <property type="entry name" value="Ysc84_actin-binding"/>
</dbReference>
<dbReference type="Proteomes" id="UP000570514">
    <property type="component" value="Unassembled WGS sequence"/>
</dbReference>
<evidence type="ECO:0000259" key="2">
    <source>
        <dbReference type="Pfam" id="PF04366"/>
    </source>
</evidence>
<comment type="caution">
    <text evidence="3">The sequence shown here is derived from an EMBL/GenBank/DDBJ whole genome shotgun (WGS) entry which is preliminary data.</text>
</comment>
<protein>
    <submittedName>
        <fullName evidence="3">Lipid-binding SYLF domain-containing protein</fullName>
    </submittedName>
</protein>
<sequence length="227" mass="23832">MKRLAAAAALAGFLFAGSALASDETALIADAANTVHHMRSDGSFGPAPDLLRRARAVLIVPNLVKGGFFFGGEGGNGVLVRREGERWSNPAFYTLGSASFGLQIGLEKAELVMFIMSQKALDGLQKSKFKLGAGAGLTVVTVGANAQGATAPNLSGDIIVWSATKGAYGGLTLEGSILDPKRDWNDEFYGKPMPIGDILSDHRDMPTTSELREALAVTRAKAAQHDD</sequence>
<dbReference type="InterPro" id="IPR051702">
    <property type="entry name" value="SH3_domain_YSC84-like"/>
</dbReference>
<feature type="domain" description="Ysc84 actin-binding" evidence="2">
    <location>
        <begin position="97"/>
        <end position="216"/>
    </location>
</feature>
<dbReference type="CDD" id="cd11524">
    <property type="entry name" value="SYLF"/>
    <property type="match status" value="1"/>
</dbReference>
<name>A0A846MXB7_9PROT</name>
<organism evidence="3 4">
    <name type="scientific">Rhizomicrobium palustre</name>
    <dbReference type="NCBI Taxonomy" id="189966"/>
    <lineage>
        <taxon>Bacteria</taxon>
        <taxon>Pseudomonadati</taxon>
        <taxon>Pseudomonadota</taxon>
        <taxon>Alphaproteobacteria</taxon>
        <taxon>Micropepsales</taxon>
        <taxon>Micropepsaceae</taxon>
        <taxon>Rhizomicrobium</taxon>
    </lineage>
</organism>
<dbReference type="EMBL" id="JAASRM010000001">
    <property type="protein sequence ID" value="NIK87702.1"/>
    <property type="molecule type" value="Genomic_DNA"/>
</dbReference>
<accession>A0A846MXB7</accession>
<reference evidence="3 4" key="1">
    <citation type="submission" date="2020-03" db="EMBL/GenBank/DDBJ databases">
        <title>Genomic Encyclopedia of Type Strains, Phase IV (KMG-IV): sequencing the most valuable type-strain genomes for metagenomic binning, comparative biology and taxonomic classification.</title>
        <authorList>
            <person name="Goeker M."/>
        </authorList>
    </citation>
    <scope>NUCLEOTIDE SEQUENCE [LARGE SCALE GENOMIC DNA]</scope>
    <source>
        <strain evidence="3 4">DSM 19867</strain>
    </source>
</reference>
<dbReference type="RefSeq" id="WP_167081548.1">
    <property type="nucleotide sequence ID" value="NZ_BAAADC010000001.1"/>
</dbReference>
<dbReference type="GO" id="GO:0035091">
    <property type="term" value="F:phosphatidylinositol binding"/>
    <property type="evidence" value="ECO:0007669"/>
    <property type="project" value="TreeGrafter"/>
</dbReference>
<keyword evidence="1" id="KW-0732">Signal</keyword>
<dbReference type="PANTHER" id="PTHR15629:SF2">
    <property type="entry name" value="SH3 DOMAIN-CONTAINING YSC84-LIKE PROTEIN 1"/>
    <property type="match status" value="1"/>
</dbReference>
<keyword evidence="4" id="KW-1185">Reference proteome</keyword>
<dbReference type="PANTHER" id="PTHR15629">
    <property type="entry name" value="SH3YL1 PROTEIN"/>
    <property type="match status" value="1"/>
</dbReference>
<proteinExistence type="predicted"/>
<feature type="signal peptide" evidence="1">
    <location>
        <begin position="1"/>
        <end position="21"/>
    </location>
</feature>
<evidence type="ECO:0000313" key="3">
    <source>
        <dbReference type="EMBL" id="NIK87702.1"/>
    </source>
</evidence>
<gene>
    <name evidence="3" type="ORF">FHS83_001020</name>
</gene>
<evidence type="ECO:0000313" key="4">
    <source>
        <dbReference type="Proteomes" id="UP000570514"/>
    </source>
</evidence>
<dbReference type="Pfam" id="PF04366">
    <property type="entry name" value="Ysc84"/>
    <property type="match status" value="1"/>
</dbReference>
<evidence type="ECO:0000256" key="1">
    <source>
        <dbReference type="SAM" id="SignalP"/>
    </source>
</evidence>
<dbReference type="AlphaFoldDB" id="A0A846MXB7"/>